<dbReference type="PROSITE" id="PS51257">
    <property type="entry name" value="PROKAR_LIPOPROTEIN"/>
    <property type="match status" value="1"/>
</dbReference>
<proteinExistence type="predicted"/>
<keyword evidence="1" id="KW-0812">Transmembrane</keyword>
<keyword evidence="1" id="KW-1133">Transmembrane helix</keyword>
<feature type="transmembrane region" description="Helical" evidence="1">
    <location>
        <begin position="12"/>
        <end position="28"/>
    </location>
</feature>
<dbReference type="Proteomes" id="UP000244168">
    <property type="component" value="Unassembled WGS sequence"/>
</dbReference>
<dbReference type="RefSeq" id="WP_107828661.1">
    <property type="nucleotide sequence ID" value="NZ_CP160205.1"/>
</dbReference>
<evidence type="ECO:0000313" key="3">
    <source>
        <dbReference type="Proteomes" id="UP000244168"/>
    </source>
</evidence>
<organism evidence="2 3">
    <name type="scientific">Mucilaginibacter yixingensis</name>
    <dbReference type="NCBI Taxonomy" id="1295612"/>
    <lineage>
        <taxon>Bacteria</taxon>
        <taxon>Pseudomonadati</taxon>
        <taxon>Bacteroidota</taxon>
        <taxon>Sphingobacteriia</taxon>
        <taxon>Sphingobacteriales</taxon>
        <taxon>Sphingobacteriaceae</taxon>
        <taxon>Mucilaginibacter</taxon>
    </lineage>
</organism>
<keyword evidence="3" id="KW-1185">Reference proteome</keyword>
<protein>
    <submittedName>
        <fullName evidence="2">Uncharacterized protein</fullName>
    </submittedName>
</protein>
<dbReference type="EMBL" id="QAOQ01000004">
    <property type="protein sequence ID" value="PTQ96705.1"/>
    <property type="molecule type" value="Genomic_DNA"/>
</dbReference>
<reference evidence="2 3" key="1">
    <citation type="submission" date="2018-04" db="EMBL/GenBank/DDBJ databases">
        <title>Genomic Encyclopedia of Archaeal and Bacterial Type Strains, Phase II (KMG-II): from individual species to whole genera.</title>
        <authorList>
            <person name="Goeker M."/>
        </authorList>
    </citation>
    <scope>NUCLEOTIDE SEQUENCE [LARGE SCALE GENOMIC DNA]</scope>
    <source>
        <strain evidence="2 3">DSM 26809</strain>
    </source>
</reference>
<comment type="caution">
    <text evidence="2">The sequence shown here is derived from an EMBL/GenBank/DDBJ whole genome shotgun (WGS) entry which is preliminary data.</text>
</comment>
<sequence length="187" mass="22194">MPRPKPKLNIALYGTAYLVLFACFYLAWHKLWHTAVKKNEPKNIRLFVTNNSRNQEPLAILISSGKEIIYNDTISERFVEVPLRVEPGKQNLKISILNRGLEKMLRADIGLGDNNYGLNITYEYEPPYAEAKKYLMEEAYQYEVARNKSRDTTYWSHYFDKHQYRFPEQPRSMMVEITNYKNMRLDK</sequence>
<keyword evidence="1" id="KW-0472">Membrane</keyword>
<name>A0A2T5J9G1_9SPHI</name>
<evidence type="ECO:0000313" key="2">
    <source>
        <dbReference type="EMBL" id="PTQ96705.1"/>
    </source>
</evidence>
<dbReference type="AlphaFoldDB" id="A0A2T5J9G1"/>
<accession>A0A2T5J9G1</accession>
<gene>
    <name evidence="2" type="ORF">C8P68_104193</name>
</gene>
<evidence type="ECO:0000256" key="1">
    <source>
        <dbReference type="SAM" id="Phobius"/>
    </source>
</evidence>